<dbReference type="HOGENOM" id="CLU_3228097_0_0_3"/>
<dbReference type="AlphaFoldDB" id="A8ZN82"/>
<proteinExistence type="predicted"/>
<gene>
    <name evidence="1" type="ordered locus">AM1_C0354</name>
</gene>
<dbReference type="EMBL" id="CP000840">
    <property type="protein sequence ID" value="ABW32281.1"/>
    <property type="molecule type" value="Genomic_DNA"/>
</dbReference>
<keyword evidence="1" id="KW-0614">Plasmid</keyword>
<dbReference type="Proteomes" id="UP000000268">
    <property type="component" value="Plasmid pREB3"/>
</dbReference>
<reference evidence="1 2" key="1">
    <citation type="journal article" date="2008" name="Proc. Natl. Acad. Sci. U.S.A.">
        <title>Niche adaptation and genome expansion in the chlorophyll d-producing cyanobacterium Acaryochloris marina.</title>
        <authorList>
            <person name="Swingley W.D."/>
            <person name="Chen M."/>
            <person name="Cheung P.C."/>
            <person name="Conrad A.L."/>
            <person name="Dejesa L.C."/>
            <person name="Hao J."/>
            <person name="Honchak B.M."/>
            <person name="Karbach L.E."/>
            <person name="Kurdoglu A."/>
            <person name="Lahiri S."/>
            <person name="Mastrian S.D."/>
            <person name="Miyashita H."/>
            <person name="Page L."/>
            <person name="Ramakrishna P."/>
            <person name="Satoh S."/>
            <person name="Sattley W.M."/>
            <person name="Shimada Y."/>
            <person name="Taylor H.L."/>
            <person name="Tomo T."/>
            <person name="Tsuchiya T."/>
            <person name="Wang Z.T."/>
            <person name="Raymond J."/>
            <person name="Mimuro M."/>
            <person name="Blankenship R.E."/>
            <person name="Touchman J.W."/>
        </authorList>
    </citation>
    <scope>NUCLEOTIDE SEQUENCE [LARGE SCALE GENOMIC DNA]</scope>
    <source>
        <strain evidence="2">MBIC 11017</strain>
        <plasmid evidence="2">Plasmid pREB3</plasmid>
    </source>
</reference>
<sequence>MVEEYPEMPEMGMVLCYFLRNSEEVIAPNKELAESQEDLPARL</sequence>
<protein>
    <submittedName>
        <fullName evidence="1">Uncharacterized protein</fullName>
    </submittedName>
</protein>
<name>A8ZN82_ACAM1</name>
<organism evidence="1 2">
    <name type="scientific">Acaryochloris marina (strain MBIC 11017)</name>
    <dbReference type="NCBI Taxonomy" id="329726"/>
    <lineage>
        <taxon>Bacteria</taxon>
        <taxon>Bacillati</taxon>
        <taxon>Cyanobacteriota</taxon>
        <taxon>Cyanophyceae</taxon>
        <taxon>Acaryochloridales</taxon>
        <taxon>Acaryochloridaceae</taxon>
        <taxon>Acaryochloris</taxon>
    </lineage>
</organism>
<evidence type="ECO:0000313" key="2">
    <source>
        <dbReference type="Proteomes" id="UP000000268"/>
    </source>
</evidence>
<geneLocation type="plasmid" evidence="1 2">
    <name>pREB3</name>
</geneLocation>
<accession>A8ZN82</accession>
<dbReference type="KEGG" id="amr:AM1_C0354"/>
<keyword evidence="2" id="KW-1185">Reference proteome</keyword>
<evidence type="ECO:0000313" key="1">
    <source>
        <dbReference type="EMBL" id="ABW32281.1"/>
    </source>
</evidence>